<keyword evidence="1" id="KW-0472">Membrane</keyword>
<feature type="domain" description="DUF1206" evidence="2">
    <location>
        <begin position="203"/>
        <end position="271"/>
    </location>
</feature>
<protein>
    <submittedName>
        <fullName evidence="3">Membrane protein</fullName>
    </submittedName>
</protein>
<feature type="transmembrane region" description="Helical" evidence="1">
    <location>
        <begin position="32"/>
        <end position="55"/>
    </location>
</feature>
<dbReference type="Pfam" id="PF06724">
    <property type="entry name" value="DUF1206"/>
    <property type="match status" value="3"/>
</dbReference>
<dbReference type="Proteomes" id="UP001321498">
    <property type="component" value="Chromosome"/>
</dbReference>
<feature type="transmembrane region" description="Helical" evidence="1">
    <location>
        <begin position="75"/>
        <end position="93"/>
    </location>
</feature>
<accession>A0ABM8G856</accession>
<name>A0ABM8G856_9MICO</name>
<keyword evidence="1" id="KW-1133">Transmembrane helix</keyword>
<keyword evidence="4" id="KW-1185">Reference proteome</keyword>
<keyword evidence="1" id="KW-0812">Transmembrane</keyword>
<reference evidence="4" key="1">
    <citation type="journal article" date="2019" name="Int. J. Syst. Evol. Microbiol.">
        <title>The Global Catalogue of Microorganisms (GCM) 10K type strain sequencing project: providing services to taxonomists for standard genome sequencing and annotation.</title>
        <authorList>
            <consortium name="The Broad Institute Genomics Platform"/>
            <consortium name="The Broad Institute Genome Sequencing Center for Infectious Disease"/>
            <person name="Wu L."/>
            <person name="Ma J."/>
        </authorList>
    </citation>
    <scope>NUCLEOTIDE SEQUENCE [LARGE SCALE GENOMIC DNA]</scope>
    <source>
        <strain evidence="4">NBRC 108725</strain>
    </source>
</reference>
<organism evidence="3 4">
    <name type="scientific">Naasia aerilata</name>
    <dbReference type="NCBI Taxonomy" id="1162966"/>
    <lineage>
        <taxon>Bacteria</taxon>
        <taxon>Bacillati</taxon>
        <taxon>Actinomycetota</taxon>
        <taxon>Actinomycetes</taxon>
        <taxon>Micrococcales</taxon>
        <taxon>Microbacteriaceae</taxon>
        <taxon>Naasia</taxon>
    </lineage>
</organism>
<evidence type="ECO:0000256" key="1">
    <source>
        <dbReference type="SAM" id="Phobius"/>
    </source>
</evidence>
<proteinExistence type="predicted"/>
<feature type="domain" description="DUF1206" evidence="2">
    <location>
        <begin position="117"/>
        <end position="179"/>
    </location>
</feature>
<evidence type="ECO:0000259" key="2">
    <source>
        <dbReference type="Pfam" id="PF06724"/>
    </source>
</evidence>
<feature type="domain" description="DUF1206" evidence="2">
    <location>
        <begin position="31"/>
        <end position="97"/>
    </location>
</feature>
<evidence type="ECO:0000313" key="3">
    <source>
        <dbReference type="EMBL" id="BDZ44369.1"/>
    </source>
</evidence>
<gene>
    <name evidence="3" type="ORF">GCM10025866_02780</name>
</gene>
<dbReference type="InterPro" id="IPR009597">
    <property type="entry name" value="DUF1206"/>
</dbReference>
<dbReference type="RefSeq" id="WP_286277835.1">
    <property type="nucleotide sequence ID" value="NZ_AP027731.1"/>
</dbReference>
<feature type="transmembrane region" description="Helical" evidence="1">
    <location>
        <begin position="114"/>
        <end position="132"/>
    </location>
</feature>
<feature type="transmembrane region" description="Helical" evidence="1">
    <location>
        <begin position="246"/>
        <end position="267"/>
    </location>
</feature>
<feature type="transmembrane region" description="Helical" evidence="1">
    <location>
        <begin position="205"/>
        <end position="226"/>
    </location>
</feature>
<feature type="transmembrane region" description="Helical" evidence="1">
    <location>
        <begin position="152"/>
        <end position="174"/>
    </location>
</feature>
<dbReference type="EMBL" id="AP027731">
    <property type="protein sequence ID" value="BDZ44369.1"/>
    <property type="molecule type" value="Genomic_DNA"/>
</dbReference>
<sequence length="274" mass="27496">MATASAAKSEAQHDAGRLRQSTWFRAGARTGFAVAGLLHLLIGALAISVAVGGGGQETDQSGALAALATNPLGRVVLWVVVVGLFAVGVWQVLEAITVGDADPKKRNAKRIKEAGIAVAYFAVAVTASQYATGGGGSTEQGTEVATAGLLGSPLGVALLLVVAAIALGVGAGFIMSGFRKSFEETLVLPPGAAGGATVLLGRVGYVAKGIAVAVIGVLFATAVFTADPKRAGGLDGALNALARLPYGVVILLVIGIGFVAYGLFYGVRGWRARL</sequence>
<evidence type="ECO:0000313" key="4">
    <source>
        <dbReference type="Proteomes" id="UP001321498"/>
    </source>
</evidence>